<feature type="region of interest" description="Disordered" evidence="8">
    <location>
        <begin position="1"/>
        <end position="57"/>
    </location>
</feature>
<dbReference type="InterPro" id="IPR046347">
    <property type="entry name" value="bZIP_sf"/>
</dbReference>
<dbReference type="Proteomes" id="UP001152747">
    <property type="component" value="Unassembled WGS sequence"/>
</dbReference>
<gene>
    <name evidence="10" type="ORF">CAMP_LOCUS16320</name>
</gene>
<keyword evidence="6" id="KW-0539">Nucleus</keyword>
<accession>A0A9P1N772</accession>
<keyword evidence="3" id="KW-0805">Transcription regulation</keyword>
<evidence type="ECO:0000256" key="8">
    <source>
        <dbReference type="SAM" id="MobiDB-lite"/>
    </source>
</evidence>
<feature type="domain" description="BZIP" evidence="9">
    <location>
        <begin position="297"/>
        <end position="360"/>
    </location>
</feature>
<dbReference type="EMBL" id="CANHGI010000005">
    <property type="protein sequence ID" value="CAI5453683.1"/>
    <property type="molecule type" value="Genomic_DNA"/>
</dbReference>
<evidence type="ECO:0000256" key="2">
    <source>
        <dbReference type="ARBA" id="ARBA00007163"/>
    </source>
</evidence>
<evidence type="ECO:0000259" key="9">
    <source>
        <dbReference type="PROSITE" id="PS50217"/>
    </source>
</evidence>
<evidence type="ECO:0000313" key="10">
    <source>
        <dbReference type="EMBL" id="CAI5453683.1"/>
    </source>
</evidence>
<reference evidence="10" key="1">
    <citation type="submission" date="2022-11" db="EMBL/GenBank/DDBJ databases">
        <authorList>
            <person name="Kikuchi T."/>
        </authorList>
    </citation>
    <scope>NUCLEOTIDE SEQUENCE</scope>
    <source>
        <strain evidence="10">PS1010</strain>
    </source>
</reference>
<feature type="coiled-coil region" evidence="7">
    <location>
        <begin position="329"/>
        <end position="356"/>
    </location>
</feature>
<evidence type="ECO:0000256" key="5">
    <source>
        <dbReference type="ARBA" id="ARBA00023163"/>
    </source>
</evidence>
<dbReference type="CDD" id="cd14692">
    <property type="entry name" value="bZIP_ATF4"/>
    <property type="match status" value="1"/>
</dbReference>
<dbReference type="Gene3D" id="1.20.5.170">
    <property type="match status" value="1"/>
</dbReference>
<evidence type="ECO:0000256" key="1">
    <source>
        <dbReference type="ARBA" id="ARBA00004123"/>
    </source>
</evidence>
<dbReference type="GO" id="GO:0001228">
    <property type="term" value="F:DNA-binding transcription activator activity, RNA polymerase II-specific"/>
    <property type="evidence" value="ECO:0007669"/>
    <property type="project" value="TreeGrafter"/>
</dbReference>
<sequence length="362" mass="39759">MPKPSGEFGRPTPSPTSPISPNARREFAVATRRLIATPSRSAQPASVFLSGPSPPPPPLPFAQTNAVFSGLHSADCVPPPLQPLELPQCVPQFPSGHNSRSTGHNAYTRRRMIAPLLITSSTSCNNLPPQDLSPPSSHLSSIFNSSISSNSTLSSPISFPSVCNNQIPFIDDLISQVRDELHQESKINPATVKVVEKSSVEVVVEEIHVSLNKPTTFALKNGQKYRMMCEPILMNTEPSVAQQPGLKRKLSGESVRSSCSTSSSTSSGSDSEEPEVLGARAKRRRAQPVSLVHMSNEEIALRKKEQNREAAIRYRQKMRETKSSENVEKEKLSTRNAYLREEATRLEKEINDLRTIIHSFCS</sequence>
<name>A0A9P1N772_9PELO</name>
<evidence type="ECO:0000313" key="11">
    <source>
        <dbReference type="Proteomes" id="UP001152747"/>
    </source>
</evidence>
<dbReference type="InterPro" id="IPR004827">
    <property type="entry name" value="bZIP"/>
</dbReference>
<feature type="region of interest" description="Disordered" evidence="8">
    <location>
        <begin position="240"/>
        <end position="287"/>
    </location>
</feature>
<keyword evidence="5" id="KW-0804">Transcription</keyword>
<evidence type="ECO:0000256" key="7">
    <source>
        <dbReference type="SAM" id="Coils"/>
    </source>
</evidence>
<proteinExistence type="inferred from homology"/>
<dbReference type="GO" id="GO:0000977">
    <property type="term" value="F:RNA polymerase II transcription regulatory region sequence-specific DNA binding"/>
    <property type="evidence" value="ECO:0007669"/>
    <property type="project" value="TreeGrafter"/>
</dbReference>
<evidence type="ECO:0000256" key="3">
    <source>
        <dbReference type="ARBA" id="ARBA00023015"/>
    </source>
</evidence>
<feature type="compositionally biased region" description="Low complexity" evidence="8">
    <location>
        <begin position="252"/>
        <end position="269"/>
    </location>
</feature>
<dbReference type="PANTHER" id="PTHR13044:SF14">
    <property type="entry name" value="CRYPTOCEPHAL, ISOFORM A"/>
    <property type="match status" value="1"/>
</dbReference>
<dbReference type="PROSITE" id="PS50217">
    <property type="entry name" value="BZIP"/>
    <property type="match status" value="1"/>
</dbReference>
<comment type="subcellular location">
    <subcellularLocation>
        <location evidence="1">Nucleus</location>
    </subcellularLocation>
</comment>
<comment type="similarity">
    <text evidence="2">Belongs to the bZIP family.</text>
</comment>
<dbReference type="GO" id="GO:0005634">
    <property type="term" value="C:nucleus"/>
    <property type="evidence" value="ECO:0007669"/>
    <property type="project" value="UniProtKB-SubCell"/>
</dbReference>
<dbReference type="PANTHER" id="PTHR13044">
    <property type="entry name" value="ACTIVATING TRANSCRIPTION FACTOR ATF 4/5"/>
    <property type="match status" value="1"/>
</dbReference>
<dbReference type="SUPFAM" id="SSF57959">
    <property type="entry name" value="Leucine zipper domain"/>
    <property type="match status" value="1"/>
</dbReference>
<keyword evidence="7" id="KW-0175">Coiled coil</keyword>
<organism evidence="10 11">
    <name type="scientific">Caenorhabditis angaria</name>
    <dbReference type="NCBI Taxonomy" id="860376"/>
    <lineage>
        <taxon>Eukaryota</taxon>
        <taxon>Metazoa</taxon>
        <taxon>Ecdysozoa</taxon>
        <taxon>Nematoda</taxon>
        <taxon>Chromadorea</taxon>
        <taxon>Rhabditida</taxon>
        <taxon>Rhabditina</taxon>
        <taxon>Rhabditomorpha</taxon>
        <taxon>Rhabditoidea</taxon>
        <taxon>Rhabditidae</taxon>
        <taxon>Peloderinae</taxon>
        <taxon>Caenorhabditis</taxon>
    </lineage>
</organism>
<protein>
    <recommendedName>
        <fullName evidence="9">BZIP domain-containing protein</fullName>
    </recommendedName>
</protein>
<comment type="caution">
    <text evidence="10">The sequence shown here is derived from an EMBL/GenBank/DDBJ whole genome shotgun (WGS) entry which is preliminary data.</text>
</comment>
<evidence type="ECO:0000256" key="6">
    <source>
        <dbReference type="ARBA" id="ARBA00023242"/>
    </source>
</evidence>
<dbReference type="OrthoDB" id="5847285at2759"/>
<evidence type="ECO:0000256" key="4">
    <source>
        <dbReference type="ARBA" id="ARBA00023125"/>
    </source>
</evidence>
<keyword evidence="4" id="KW-0238">DNA-binding</keyword>
<dbReference type="AlphaFoldDB" id="A0A9P1N772"/>
<dbReference type="PROSITE" id="PS00036">
    <property type="entry name" value="BZIP_BASIC"/>
    <property type="match status" value="1"/>
</dbReference>
<keyword evidence="11" id="KW-1185">Reference proteome</keyword>